<accession>A0A9R1H131</accession>
<protein>
    <submittedName>
        <fullName evidence="1">Uncharacterized protein</fullName>
    </submittedName>
</protein>
<dbReference type="Proteomes" id="UP000815260">
    <property type="component" value="Chromosome 5A"/>
</dbReference>
<proteinExistence type="predicted"/>
<dbReference type="OrthoDB" id="655609at2759"/>
<feature type="non-terminal residue" evidence="1">
    <location>
        <position position="1"/>
    </location>
</feature>
<comment type="caution">
    <text evidence="1">The sequence shown here is derived from an EMBL/GenBank/DDBJ whole genome shotgun (WGS) entry which is preliminary data.</text>
</comment>
<evidence type="ECO:0000313" key="1">
    <source>
        <dbReference type="EMBL" id="KAF7056764.1"/>
    </source>
</evidence>
<name>A0A9R1H131_WHEAT</name>
<gene>
    <name evidence="1" type="ORF">CFC21_064143</name>
</gene>
<dbReference type="AlphaFoldDB" id="A0A9R1H131"/>
<reference evidence="1" key="2">
    <citation type="submission" date="2020-03" db="EMBL/GenBank/DDBJ databases">
        <title>The second near-complete assembly of the hexaploid bread wheat (Triticum aestivum) genome.</title>
        <authorList>
            <person name="Zimin A.V."/>
            <person name="Puiu D."/>
            <person name="Shumante A."/>
            <person name="Alonge M."/>
            <person name="Salzberg S.L."/>
        </authorList>
    </citation>
    <scope>NUCLEOTIDE SEQUENCE</scope>
    <source>
        <tissue evidence="1">Leaf</tissue>
    </source>
</reference>
<feature type="non-terminal residue" evidence="1">
    <location>
        <position position="133"/>
    </location>
</feature>
<organism evidence="1">
    <name type="scientific">Triticum aestivum</name>
    <name type="common">Wheat</name>
    <dbReference type="NCBI Taxonomy" id="4565"/>
    <lineage>
        <taxon>Eukaryota</taxon>
        <taxon>Viridiplantae</taxon>
        <taxon>Streptophyta</taxon>
        <taxon>Embryophyta</taxon>
        <taxon>Tracheophyta</taxon>
        <taxon>Spermatophyta</taxon>
        <taxon>Magnoliopsida</taxon>
        <taxon>Liliopsida</taxon>
        <taxon>Poales</taxon>
        <taxon>Poaceae</taxon>
        <taxon>BOP clade</taxon>
        <taxon>Pooideae</taxon>
        <taxon>Triticodae</taxon>
        <taxon>Triticeae</taxon>
        <taxon>Triticinae</taxon>
        <taxon>Triticum</taxon>
    </lineage>
</organism>
<sequence>QSLHNVLMRKPNYQPLLMTCLISCWNASWLLLDHLPKSPEALDMICDKAVELVNIVTEEDEGGMVTSQGIHFAISLIFIITEKDVGKLKVKNVEDFKERLWELSSKRIPMQTMFHVEEITKILSEMFPAPVTQ</sequence>
<dbReference type="EMBL" id="CM022223">
    <property type="protein sequence ID" value="KAF7056764.1"/>
    <property type="molecule type" value="Genomic_DNA"/>
</dbReference>
<reference evidence="1" key="1">
    <citation type="journal article" date="2017" name="Gigascience">
        <title>The first near-complete assembly of the hexaploid bread wheat genome, Triticum aestivum.</title>
        <authorList>
            <person name="Zimin A.V."/>
            <person name="Puiu D."/>
            <person name="Hall R."/>
            <person name="Kingan S."/>
            <person name="Clavijo B.J."/>
            <person name="Salzberg S.L."/>
        </authorList>
    </citation>
    <scope>NUCLEOTIDE SEQUENCE</scope>
    <source>
        <tissue evidence="1">Leaf</tissue>
    </source>
</reference>